<gene>
    <name evidence="2" type="ORF">AVEN_2846_1</name>
</gene>
<proteinExistence type="predicted"/>
<evidence type="ECO:0000313" key="2">
    <source>
        <dbReference type="EMBL" id="GBM19895.1"/>
    </source>
</evidence>
<evidence type="ECO:0000256" key="1">
    <source>
        <dbReference type="SAM" id="MobiDB-lite"/>
    </source>
</evidence>
<keyword evidence="3" id="KW-1185">Reference proteome</keyword>
<feature type="compositionally biased region" description="Acidic residues" evidence="1">
    <location>
        <begin position="68"/>
        <end position="79"/>
    </location>
</feature>
<feature type="compositionally biased region" description="Basic and acidic residues" evidence="1">
    <location>
        <begin position="55"/>
        <end position="67"/>
    </location>
</feature>
<organism evidence="2 3">
    <name type="scientific">Araneus ventricosus</name>
    <name type="common">Orbweaver spider</name>
    <name type="synonym">Epeira ventricosa</name>
    <dbReference type="NCBI Taxonomy" id="182803"/>
    <lineage>
        <taxon>Eukaryota</taxon>
        <taxon>Metazoa</taxon>
        <taxon>Ecdysozoa</taxon>
        <taxon>Arthropoda</taxon>
        <taxon>Chelicerata</taxon>
        <taxon>Arachnida</taxon>
        <taxon>Araneae</taxon>
        <taxon>Araneomorphae</taxon>
        <taxon>Entelegynae</taxon>
        <taxon>Araneoidea</taxon>
        <taxon>Araneidae</taxon>
        <taxon>Araneus</taxon>
    </lineage>
</organism>
<dbReference type="Proteomes" id="UP000499080">
    <property type="component" value="Unassembled WGS sequence"/>
</dbReference>
<reference evidence="2 3" key="1">
    <citation type="journal article" date="2019" name="Sci. Rep.">
        <title>Orb-weaving spider Araneus ventricosus genome elucidates the spidroin gene catalogue.</title>
        <authorList>
            <person name="Kono N."/>
            <person name="Nakamura H."/>
            <person name="Ohtoshi R."/>
            <person name="Moran D.A.P."/>
            <person name="Shinohara A."/>
            <person name="Yoshida Y."/>
            <person name="Fujiwara M."/>
            <person name="Mori M."/>
            <person name="Tomita M."/>
            <person name="Arakawa K."/>
        </authorList>
    </citation>
    <scope>NUCLEOTIDE SEQUENCE [LARGE SCALE GENOMIC DNA]</scope>
</reference>
<dbReference type="AlphaFoldDB" id="A0A4Y2DWB9"/>
<name>A0A4Y2DWB9_ARAVE</name>
<protein>
    <submittedName>
        <fullName evidence="2">Uncharacterized protein</fullName>
    </submittedName>
</protein>
<accession>A0A4Y2DWB9</accession>
<feature type="region of interest" description="Disordered" evidence="1">
    <location>
        <begin position="55"/>
        <end position="79"/>
    </location>
</feature>
<sequence>MAHSVRRPYFYVSPGKEPSPADRYLLLLQDLSDEVKAYDFNNASGIDKEHIEENYHSNSENEAKDLQDTDDLLDDDSDANESNYFMKIIYKTKTVKGKNIKKVSEIQK</sequence>
<evidence type="ECO:0000313" key="3">
    <source>
        <dbReference type="Proteomes" id="UP000499080"/>
    </source>
</evidence>
<dbReference type="EMBL" id="BGPR01000433">
    <property type="protein sequence ID" value="GBM19895.1"/>
    <property type="molecule type" value="Genomic_DNA"/>
</dbReference>
<feature type="region of interest" description="Disordered" evidence="1">
    <location>
        <begin position="1"/>
        <end position="20"/>
    </location>
</feature>
<comment type="caution">
    <text evidence="2">The sequence shown here is derived from an EMBL/GenBank/DDBJ whole genome shotgun (WGS) entry which is preliminary data.</text>
</comment>